<keyword evidence="1" id="KW-0472">Membrane</keyword>
<organism evidence="2 3">
    <name type="scientific">Amycolatopsis dongchuanensis</name>
    <dbReference type="NCBI Taxonomy" id="1070866"/>
    <lineage>
        <taxon>Bacteria</taxon>
        <taxon>Bacillati</taxon>
        <taxon>Actinomycetota</taxon>
        <taxon>Actinomycetes</taxon>
        <taxon>Pseudonocardiales</taxon>
        <taxon>Pseudonocardiaceae</taxon>
        <taxon>Amycolatopsis</taxon>
    </lineage>
</organism>
<dbReference type="RefSeq" id="WP_346055669.1">
    <property type="nucleotide sequence ID" value="NZ_BAABIB010000117.1"/>
</dbReference>
<evidence type="ECO:0000256" key="1">
    <source>
        <dbReference type="SAM" id="Phobius"/>
    </source>
</evidence>
<keyword evidence="3" id="KW-1185">Reference proteome</keyword>
<evidence type="ECO:0000313" key="3">
    <source>
        <dbReference type="Proteomes" id="UP001500192"/>
    </source>
</evidence>
<dbReference type="Proteomes" id="UP001500192">
    <property type="component" value="Unassembled WGS sequence"/>
</dbReference>
<keyword evidence="1" id="KW-0812">Transmembrane</keyword>
<feature type="transmembrane region" description="Helical" evidence="1">
    <location>
        <begin position="6"/>
        <end position="24"/>
    </location>
</feature>
<protein>
    <submittedName>
        <fullName evidence="2">Uncharacterized protein</fullName>
    </submittedName>
</protein>
<accession>A0ABP8VDI2</accession>
<proteinExistence type="predicted"/>
<reference evidence="3" key="1">
    <citation type="journal article" date="2019" name="Int. J. Syst. Evol. Microbiol.">
        <title>The Global Catalogue of Microorganisms (GCM) 10K type strain sequencing project: providing services to taxonomists for standard genome sequencing and annotation.</title>
        <authorList>
            <consortium name="The Broad Institute Genomics Platform"/>
            <consortium name="The Broad Institute Genome Sequencing Center for Infectious Disease"/>
            <person name="Wu L."/>
            <person name="Ma J."/>
        </authorList>
    </citation>
    <scope>NUCLEOTIDE SEQUENCE [LARGE SCALE GENOMIC DNA]</scope>
    <source>
        <strain evidence="3">JCM 18054</strain>
    </source>
</reference>
<evidence type="ECO:0000313" key="2">
    <source>
        <dbReference type="EMBL" id="GAA4660275.1"/>
    </source>
</evidence>
<keyword evidence="1" id="KW-1133">Transmembrane helix</keyword>
<name>A0ABP8VDI2_9PSEU</name>
<sequence>MNTDAVTLVAIATTSTWCMTALYATHTMRTIAVKAINRAKPCDLAAVLGALPSVLTALSRLRTKELD</sequence>
<comment type="caution">
    <text evidence="2">The sequence shown here is derived from an EMBL/GenBank/DDBJ whole genome shotgun (WGS) entry which is preliminary data.</text>
</comment>
<dbReference type="EMBL" id="BAABIB010000117">
    <property type="protein sequence ID" value="GAA4660275.1"/>
    <property type="molecule type" value="Genomic_DNA"/>
</dbReference>
<gene>
    <name evidence="2" type="ORF">GCM10023214_60210</name>
</gene>